<comment type="caution">
    <text evidence="1">The sequence shown here is derived from an EMBL/GenBank/DDBJ whole genome shotgun (WGS) entry which is preliminary data.</text>
</comment>
<evidence type="ECO:0008006" key="3">
    <source>
        <dbReference type="Google" id="ProtNLM"/>
    </source>
</evidence>
<name>A0ABT7KJ29_9HYPH</name>
<dbReference type="Proteomes" id="UP001172630">
    <property type="component" value="Unassembled WGS sequence"/>
</dbReference>
<reference evidence="1" key="1">
    <citation type="submission" date="2023-06" db="EMBL/GenBank/DDBJ databases">
        <title>Phylogenetic Diversity of Rhizobium strains.</title>
        <authorList>
            <person name="Moura F.T."/>
            <person name="Helene L.C.F."/>
            <person name="Hungria M."/>
        </authorList>
    </citation>
    <scope>NUCLEOTIDE SEQUENCE</scope>
    <source>
        <strain evidence="1">CCGE524</strain>
    </source>
</reference>
<accession>A0ABT7KJ29</accession>
<sequence length="63" mass="6938">MVKSPAIPSDLSDIRAVFEEACERRGITQTSATANELAQLMLDGYASGLRDREAFYVLADIYP</sequence>
<proteinExistence type="predicted"/>
<evidence type="ECO:0000313" key="2">
    <source>
        <dbReference type="Proteomes" id="UP001172630"/>
    </source>
</evidence>
<dbReference type="EMBL" id="JARFYN010000036">
    <property type="protein sequence ID" value="MDL2408636.1"/>
    <property type="molecule type" value="Genomic_DNA"/>
</dbReference>
<gene>
    <name evidence="1" type="ORF">PY650_23915</name>
</gene>
<organism evidence="1 2">
    <name type="scientific">Rhizobium calliandrae</name>
    <dbReference type="NCBI Taxonomy" id="1312182"/>
    <lineage>
        <taxon>Bacteria</taxon>
        <taxon>Pseudomonadati</taxon>
        <taxon>Pseudomonadota</taxon>
        <taxon>Alphaproteobacteria</taxon>
        <taxon>Hyphomicrobiales</taxon>
        <taxon>Rhizobiaceae</taxon>
        <taxon>Rhizobium/Agrobacterium group</taxon>
        <taxon>Rhizobium</taxon>
    </lineage>
</organism>
<protein>
    <recommendedName>
        <fullName evidence="3">DUF982 domain-containing protein</fullName>
    </recommendedName>
</protein>
<keyword evidence="2" id="KW-1185">Reference proteome</keyword>
<dbReference type="RefSeq" id="WP_285882081.1">
    <property type="nucleotide sequence ID" value="NZ_JARFYN010000036.1"/>
</dbReference>
<evidence type="ECO:0000313" key="1">
    <source>
        <dbReference type="EMBL" id="MDL2408636.1"/>
    </source>
</evidence>